<evidence type="ECO:0000256" key="2">
    <source>
        <dbReference type="ARBA" id="ARBA00023125"/>
    </source>
</evidence>
<dbReference type="PANTHER" id="PTHR40055:SF1">
    <property type="entry name" value="TRANSCRIPTIONAL REGULATOR YGIV-RELATED"/>
    <property type="match status" value="1"/>
</dbReference>
<evidence type="ECO:0000256" key="3">
    <source>
        <dbReference type="ARBA" id="ARBA00023163"/>
    </source>
</evidence>
<dbReference type="InterPro" id="IPR018060">
    <property type="entry name" value="HTH_AraC"/>
</dbReference>
<keyword evidence="3" id="KW-0804">Transcription</keyword>
<dbReference type="Pfam" id="PF12833">
    <property type="entry name" value="HTH_18"/>
    <property type="match status" value="1"/>
</dbReference>
<dbReference type="InterPro" id="IPR018062">
    <property type="entry name" value="HTH_AraC-typ_CS"/>
</dbReference>
<dbReference type="RefSeq" id="WP_093521937.1">
    <property type="nucleotide sequence ID" value="NZ_FOSK01000011.1"/>
</dbReference>
<dbReference type="PANTHER" id="PTHR40055">
    <property type="entry name" value="TRANSCRIPTIONAL REGULATOR YGIV-RELATED"/>
    <property type="match status" value="1"/>
</dbReference>
<dbReference type="SUPFAM" id="SSF46689">
    <property type="entry name" value="Homeodomain-like"/>
    <property type="match status" value="2"/>
</dbReference>
<dbReference type="Pfam" id="PF06445">
    <property type="entry name" value="GyrI-like"/>
    <property type="match status" value="1"/>
</dbReference>
<proteinExistence type="predicted"/>
<dbReference type="SMART" id="SM00871">
    <property type="entry name" value="AraC_E_bind"/>
    <property type="match status" value="1"/>
</dbReference>
<feature type="domain" description="HTH araC/xylS-type" evidence="4">
    <location>
        <begin position="16"/>
        <end position="115"/>
    </location>
</feature>
<dbReference type="InterPro" id="IPR050908">
    <property type="entry name" value="SmbC-like"/>
</dbReference>
<name>A0A1I4D9G1_9HYPH</name>
<keyword evidence="2" id="KW-0238">DNA-binding</keyword>
<evidence type="ECO:0000256" key="1">
    <source>
        <dbReference type="ARBA" id="ARBA00023015"/>
    </source>
</evidence>
<dbReference type="Proteomes" id="UP000199598">
    <property type="component" value="Unassembled WGS sequence"/>
</dbReference>
<dbReference type="EMBL" id="FOSK01000011">
    <property type="protein sequence ID" value="SFK89519.1"/>
    <property type="molecule type" value="Genomic_DNA"/>
</dbReference>
<dbReference type="InterPro" id="IPR011256">
    <property type="entry name" value="Reg_factor_effector_dom_sf"/>
</dbReference>
<dbReference type="InterPro" id="IPR029442">
    <property type="entry name" value="GyrI-like"/>
</dbReference>
<dbReference type="InterPro" id="IPR009057">
    <property type="entry name" value="Homeodomain-like_sf"/>
</dbReference>
<dbReference type="PROSITE" id="PS01124">
    <property type="entry name" value="HTH_ARAC_FAMILY_2"/>
    <property type="match status" value="1"/>
</dbReference>
<keyword evidence="1" id="KW-0805">Transcription regulation</keyword>
<dbReference type="Gene3D" id="3.20.80.10">
    <property type="entry name" value="Regulatory factor, effector binding domain"/>
    <property type="match status" value="1"/>
</dbReference>
<sequence length="296" mass="33019">MRHEALQKNIYTQRINRAMDYIEQNICEELSLTQIADAACFSPYHFHRIFRAMTGETVNQFTSRLRVEKAARRLKQNPAISITDAALDMGFASPSTFARSFQARFGMSASQWRRDASASVEAIDGETVVLERPVSGLVADKAEVCKLAPRTVAYVRRTGNFQERPEIFGEAFGALMAWAGPRGLAHGAEMMCLFHDDPQVTDVELMRFSSCLTLRGPADVEGEVGKMVVGGGRYACGHFVITHDQSQAAWEYMYGDWLPMSGYEPENMPCFQLYPSMTGETGPHEVVICIPVRPLS</sequence>
<gene>
    <name evidence="5" type="ORF">SAMN04488518_11128</name>
</gene>
<dbReference type="SUPFAM" id="SSF55136">
    <property type="entry name" value="Probable bacterial effector-binding domain"/>
    <property type="match status" value="1"/>
</dbReference>
<organism evidence="5 6">
    <name type="scientific">Pseudovibrio ascidiaceicola</name>
    <dbReference type="NCBI Taxonomy" id="285279"/>
    <lineage>
        <taxon>Bacteria</taxon>
        <taxon>Pseudomonadati</taxon>
        <taxon>Pseudomonadota</taxon>
        <taxon>Alphaproteobacteria</taxon>
        <taxon>Hyphomicrobiales</taxon>
        <taxon>Stappiaceae</taxon>
        <taxon>Pseudovibrio</taxon>
    </lineage>
</organism>
<dbReference type="PROSITE" id="PS00041">
    <property type="entry name" value="HTH_ARAC_FAMILY_1"/>
    <property type="match status" value="1"/>
</dbReference>
<reference evidence="5 6" key="1">
    <citation type="submission" date="2016-10" db="EMBL/GenBank/DDBJ databases">
        <authorList>
            <person name="Varghese N."/>
            <person name="Submissions S."/>
        </authorList>
    </citation>
    <scope>NUCLEOTIDE SEQUENCE [LARGE SCALE GENOMIC DNA]</scope>
    <source>
        <strain evidence="5 6">DSM 16392</strain>
    </source>
</reference>
<dbReference type="Gene3D" id="1.10.10.60">
    <property type="entry name" value="Homeodomain-like"/>
    <property type="match status" value="2"/>
</dbReference>
<keyword evidence="6" id="KW-1185">Reference proteome</keyword>
<comment type="caution">
    <text evidence="5">The sequence shown here is derived from an EMBL/GenBank/DDBJ whole genome shotgun (WGS) entry which is preliminary data.</text>
</comment>
<evidence type="ECO:0000259" key="4">
    <source>
        <dbReference type="PROSITE" id="PS01124"/>
    </source>
</evidence>
<evidence type="ECO:0000313" key="6">
    <source>
        <dbReference type="Proteomes" id="UP000199598"/>
    </source>
</evidence>
<protein>
    <submittedName>
        <fullName evidence="5">AraC family transcriptional regulator</fullName>
    </submittedName>
</protein>
<dbReference type="InterPro" id="IPR010499">
    <property type="entry name" value="AraC_E-bd"/>
</dbReference>
<accession>A0A1I4D9G1</accession>
<dbReference type="SMART" id="SM00342">
    <property type="entry name" value="HTH_ARAC"/>
    <property type="match status" value="1"/>
</dbReference>
<evidence type="ECO:0000313" key="5">
    <source>
        <dbReference type="EMBL" id="SFK89519.1"/>
    </source>
</evidence>